<evidence type="ECO:0000256" key="1">
    <source>
        <dbReference type="ARBA" id="ARBA00004571"/>
    </source>
</evidence>
<dbReference type="EMBL" id="VDEI02000001">
    <property type="protein sequence ID" value="TRK46600.1"/>
    <property type="molecule type" value="Genomic_DNA"/>
</dbReference>
<dbReference type="PANTHER" id="PTHR34501">
    <property type="entry name" value="PROTEIN YDDL-RELATED"/>
    <property type="match status" value="1"/>
</dbReference>
<keyword evidence="9" id="KW-0998">Cell outer membrane</keyword>
<organism evidence="11 12">
    <name type="scientific">Salmonella enterica subsp. enterica serovar Give</name>
    <dbReference type="NCBI Taxonomy" id="46626"/>
    <lineage>
        <taxon>Bacteria</taxon>
        <taxon>Pseudomonadati</taxon>
        <taxon>Pseudomonadota</taxon>
        <taxon>Gammaproteobacteria</taxon>
        <taxon>Enterobacterales</taxon>
        <taxon>Enterobacteriaceae</taxon>
        <taxon>Salmonella</taxon>
    </lineage>
</organism>
<evidence type="ECO:0000256" key="3">
    <source>
        <dbReference type="ARBA" id="ARBA00022448"/>
    </source>
</evidence>
<comment type="caution">
    <text evidence="11">The sequence shown here is derived from an EMBL/GenBank/DDBJ whole genome shotgun (WGS) entry which is preliminary data.</text>
</comment>
<evidence type="ECO:0000313" key="12">
    <source>
        <dbReference type="Proteomes" id="UP000307596"/>
    </source>
</evidence>
<evidence type="ECO:0000256" key="9">
    <source>
        <dbReference type="ARBA" id="ARBA00023237"/>
    </source>
</evidence>
<evidence type="ECO:0000256" key="2">
    <source>
        <dbReference type="ARBA" id="ARBA00007539"/>
    </source>
</evidence>
<keyword evidence="5" id="KW-0812">Transmembrane</keyword>
<dbReference type="GO" id="GO:0015288">
    <property type="term" value="F:porin activity"/>
    <property type="evidence" value="ECO:0007669"/>
    <property type="project" value="UniProtKB-KW"/>
</dbReference>
<keyword evidence="8" id="KW-0472">Membrane</keyword>
<name>A0A5C5HKN1_SALET</name>
<dbReference type="RefSeq" id="WP_086375334.1">
    <property type="nucleotide sequence ID" value="NZ_QDUK01000019.1"/>
</dbReference>
<reference evidence="11 12" key="1">
    <citation type="journal article" date="2019" name="Appl. Environ. Microbiol.">
        <title>Clinically Unreported Salmonellosis Outbreak Detected via Comparative Genomic Analysis of Municipal Wastewater Salmonella Isolates.</title>
        <authorList>
            <person name="Diemert S."/>
            <person name="Yan T."/>
        </authorList>
    </citation>
    <scope>NUCLEOTIDE SEQUENCE [LARGE SCALE GENOMIC DNA]</scope>
    <source>
        <strain evidence="11 12">HIY0008</strain>
    </source>
</reference>
<dbReference type="Proteomes" id="UP000307596">
    <property type="component" value="Unassembled WGS sequence"/>
</dbReference>
<accession>A0A5C5HKN1</accession>
<dbReference type="InterPro" id="IPR033900">
    <property type="entry name" value="Gram_neg_porin_domain"/>
</dbReference>
<evidence type="ECO:0000256" key="5">
    <source>
        <dbReference type="ARBA" id="ARBA00022692"/>
    </source>
</evidence>
<evidence type="ECO:0000256" key="6">
    <source>
        <dbReference type="ARBA" id="ARBA00022729"/>
    </source>
</evidence>
<dbReference type="CDD" id="cd00342">
    <property type="entry name" value="gram_neg_porins"/>
    <property type="match status" value="1"/>
</dbReference>
<dbReference type="SUPFAM" id="SSF56935">
    <property type="entry name" value="Porins"/>
    <property type="match status" value="1"/>
</dbReference>
<dbReference type="PANTHER" id="PTHR34501:SF8">
    <property type="entry name" value="OUTER MEMBRANE PORIN N-RELATED"/>
    <property type="match status" value="1"/>
</dbReference>
<comment type="similarity">
    <text evidence="2">Belongs to the Gram-negative porin family.</text>
</comment>
<dbReference type="PRINTS" id="PR00183">
    <property type="entry name" value="ECOLIPORIN"/>
</dbReference>
<dbReference type="Pfam" id="PF00267">
    <property type="entry name" value="Porin_1"/>
    <property type="match status" value="1"/>
</dbReference>
<keyword evidence="6 10" id="KW-0732">Signal</keyword>
<evidence type="ECO:0000256" key="4">
    <source>
        <dbReference type="ARBA" id="ARBA00022452"/>
    </source>
</evidence>
<dbReference type="NCBIfam" id="NF007841">
    <property type="entry name" value="PRK10554.1"/>
    <property type="match status" value="1"/>
</dbReference>
<dbReference type="InterPro" id="IPR001897">
    <property type="entry name" value="Porin_gammaproteobac"/>
</dbReference>
<protein>
    <submittedName>
        <fullName evidence="11">Porin OmpC</fullName>
    </submittedName>
</protein>
<dbReference type="AlphaFoldDB" id="A0A5C5HKN1"/>
<keyword evidence="3" id="KW-0813">Transport</keyword>
<dbReference type="GO" id="GO:0034220">
    <property type="term" value="P:monoatomic ion transmembrane transport"/>
    <property type="evidence" value="ECO:0007669"/>
    <property type="project" value="InterPro"/>
</dbReference>
<sequence>MKKFAVAVTAVAGAVMTAGMANAAEIYNKDGNKLDLYGKVDGLHYFSSNKNKDGDKSYMRLGFKGETQINEQVTGYGQWEYQINTNRPEDGDTSNSPQSYTRLAFAGLSFGNAGSIDYGRNYGVLYDIGAWTDMLPEFGNDSYENSDNFMTGRANGLLTYRNNGFFGLVDGLNFALQYQGKNDGNNWKGDTWDGTPLSNNSRKIAGQNGDGFGLSATYDAGMGISAGAAYTNSNRTSEQKYRDDGGNKAEAWTAGLKYDANDVYLAANYTQTRNMTWFNIADNSRIGQDNQKDYDGDFAHKTDNWEIVAQYQFDSGLRPSVAYLQSRARNTGYGDFDLVKYADVGTTYNFNKNMSAYVDYKINLLKADNPAGLNTDNIVATGLVYQF</sequence>
<feature type="chain" id="PRO_5030115170" evidence="10">
    <location>
        <begin position="24"/>
        <end position="387"/>
    </location>
</feature>
<comment type="subcellular location">
    <subcellularLocation>
        <location evidence="1">Cell outer membrane</location>
        <topology evidence="1">Multi-pass membrane protein</topology>
    </subcellularLocation>
</comment>
<proteinExistence type="inferred from homology"/>
<evidence type="ECO:0000256" key="7">
    <source>
        <dbReference type="ARBA" id="ARBA00023114"/>
    </source>
</evidence>
<dbReference type="PRINTS" id="PR00182">
    <property type="entry name" value="ECOLNEIPORIN"/>
</dbReference>
<evidence type="ECO:0000313" key="11">
    <source>
        <dbReference type="EMBL" id="TRK46600.1"/>
    </source>
</evidence>
<dbReference type="InterPro" id="IPR001702">
    <property type="entry name" value="Porin_Gram-ve"/>
</dbReference>
<feature type="signal peptide" evidence="10">
    <location>
        <begin position="1"/>
        <end position="23"/>
    </location>
</feature>
<keyword evidence="7" id="KW-0406">Ion transport</keyword>
<dbReference type="InterPro" id="IPR023614">
    <property type="entry name" value="Porin_dom_sf"/>
</dbReference>
<dbReference type="InterPro" id="IPR050298">
    <property type="entry name" value="Gram-neg_bact_OMP"/>
</dbReference>
<dbReference type="GO" id="GO:0046930">
    <property type="term" value="C:pore complex"/>
    <property type="evidence" value="ECO:0007669"/>
    <property type="project" value="UniProtKB-KW"/>
</dbReference>
<keyword evidence="7" id="KW-0626">Porin</keyword>
<dbReference type="GO" id="GO:0009279">
    <property type="term" value="C:cell outer membrane"/>
    <property type="evidence" value="ECO:0007669"/>
    <property type="project" value="UniProtKB-SubCell"/>
</dbReference>
<dbReference type="Gene3D" id="2.40.160.10">
    <property type="entry name" value="Porin"/>
    <property type="match status" value="1"/>
</dbReference>
<evidence type="ECO:0000256" key="8">
    <source>
        <dbReference type="ARBA" id="ARBA00023136"/>
    </source>
</evidence>
<gene>
    <name evidence="11" type="primary">ompC</name>
    <name evidence="11" type="ORF">FG567_005435</name>
</gene>
<evidence type="ECO:0000256" key="10">
    <source>
        <dbReference type="SAM" id="SignalP"/>
    </source>
</evidence>
<keyword evidence="4" id="KW-1134">Transmembrane beta strand</keyword>